<proteinExistence type="predicted"/>
<keyword evidence="2" id="KW-1185">Reference proteome</keyword>
<name>A0ABT1YF62_9BACL</name>
<accession>A0ABT1YF62</accession>
<dbReference type="Proteomes" id="UP001300012">
    <property type="component" value="Unassembled WGS sequence"/>
</dbReference>
<gene>
    <name evidence="1" type="ORF">NV381_11585</name>
</gene>
<organism evidence="1 2">
    <name type="scientific">Paenibacillus radicis</name>
    <name type="common">ex Xue et al. 2023</name>
    <dbReference type="NCBI Taxonomy" id="2972489"/>
    <lineage>
        <taxon>Bacteria</taxon>
        <taxon>Bacillati</taxon>
        <taxon>Bacillota</taxon>
        <taxon>Bacilli</taxon>
        <taxon>Bacillales</taxon>
        <taxon>Paenibacillaceae</taxon>
        <taxon>Paenibacillus</taxon>
    </lineage>
</organism>
<reference evidence="1 2" key="1">
    <citation type="submission" date="2022-08" db="EMBL/GenBank/DDBJ databases">
        <title>Paenibacillus endoradicis sp. nov., Paenibacillus radicibacter sp. nov and Paenibacillus pararadicis sp. nov., three cold-adapted plant growth-promoting bacteria isolated from root of Larix gmelinii in Great Khingan.</title>
        <authorList>
            <person name="Xue H."/>
        </authorList>
    </citation>
    <scope>NUCLEOTIDE SEQUENCE [LARGE SCALE GENOMIC DNA]</scope>
    <source>
        <strain evidence="1 2">N5-1-1-5</strain>
    </source>
</reference>
<comment type="caution">
    <text evidence="1">The sequence shown here is derived from an EMBL/GenBank/DDBJ whole genome shotgun (WGS) entry which is preliminary data.</text>
</comment>
<protein>
    <submittedName>
        <fullName evidence="1">Uncharacterized protein</fullName>
    </submittedName>
</protein>
<evidence type="ECO:0000313" key="2">
    <source>
        <dbReference type="Proteomes" id="UP001300012"/>
    </source>
</evidence>
<dbReference type="RefSeq" id="WP_258213441.1">
    <property type="nucleotide sequence ID" value="NZ_JANQBD010000007.1"/>
</dbReference>
<sequence>MFDPTIYDNLKVVFEGAMYDMDLDDFVQIIQRTDRVELATMSRSFGMEAVRKQGGQVIGRILLTASLADLAAELLSQSGEQPGCGLELTFIFPIQDMERDCALAAKQMIDIWGDKVSIAQSIHMEYGKQPVKLENHLTVQFLRKLDERQIDDIPSLLEHFLLSLERLDQHFATE</sequence>
<evidence type="ECO:0000313" key="1">
    <source>
        <dbReference type="EMBL" id="MCR8631848.1"/>
    </source>
</evidence>
<dbReference type="EMBL" id="JANQBD010000007">
    <property type="protein sequence ID" value="MCR8631848.1"/>
    <property type="molecule type" value="Genomic_DNA"/>
</dbReference>